<dbReference type="InterPro" id="IPR019888">
    <property type="entry name" value="Tscrpt_reg_AsnC-like"/>
</dbReference>
<dbReference type="InterPro" id="IPR036388">
    <property type="entry name" value="WH-like_DNA-bd_sf"/>
</dbReference>
<dbReference type="Pfam" id="PF13412">
    <property type="entry name" value="HTH_24"/>
    <property type="match status" value="1"/>
</dbReference>
<dbReference type="InterPro" id="IPR036390">
    <property type="entry name" value="WH_DNA-bd_sf"/>
</dbReference>
<dbReference type="KEGG" id="stac:ABII15_33535"/>
<dbReference type="GO" id="GO:0043565">
    <property type="term" value="F:sequence-specific DNA binding"/>
    <property type="evidence" value="ECO:0007669"/>
    <property type="project" value="InterPro"/>
</dbReference>
<dbReference type="Gene3D" id="1.10.10.10">
    <property type="entry name" value="Winged helix-like DNA-binding domain superfamily/Winged helix DNA-binding domain"/>
    <property type="match status" value="2"/>
</dbReference>
<protein>
    <submittedName>
        <fullName evidence="5">AsnC family transcriptional regulator</fullName>
    </submittedName>
</protein>
<dbReference type="PANTHER" id="PTHR30154:SF34">
    <property type="entry name" value="TRANSCRIPTIONAL REGULATOR AZLB"/>
    <property type="match status" value="1"/>
</dbReference>
<name>A0AAU8J3I5_9ACTN</name>
<dbReference type="SUPFAM" id="SSF46785">
    <property type="entry name" value="Winged helix' DNA-binding domain"/>
    <property type="match status" value="2"/>
</dbReference>
<feature type="domain" description="HTH asnC-type" evidence="4">
    <location>
        <begin position="179"/>
        <end position="239"/>
    </location>
</feature>
<evidence type="ECO:0000256" key="3">
    <source>
        <dbReference type="ARBA" id="ARBA00023163"/>
    </source>
</evidence>
<dbReference type="Gene3D" id="3.30.70.920">
    <property type="match status" value="1"/>
</dbReference>
<dbReference type="GO" id="GO:0043200">
    <property type="term" value="P:response to amino acid"/>
    <property type="evidence" value="ECO:0007669"/>
    <property type="project" value="TreeGrafter"/>
</dbReference>
<dbReference type="Pfam" id="PF13404">
    <property type="entry name" value="HTH_AsnC-type"/>
    <property type="match status" value="1"/>
</dbReference>
<organism evidence="5">
    <name type="scientific">Streptomyces tabacisoli</name>
    <dbReference type="NCBI Taxonomy" id="3156398"/>
    <lineage>
        <taxon>Bacteria</taxon>
        <taxon>Bacillati</taxon>
        <taxon>Actinomycetota</taxon>
        <taxon>Actinomycetes</taxon>
        <taxon>Kitasatosporales</taxon>
        <taxon>Streptomycetaceae</taxon>
        <taxon>Streptomyces</taxon>
    </lineage>
</organism>
<keyword evidence="3" id="KW-0804">Transcription</keyword>
<evidence type="ECO:0000313" key="5">
    <source>
        <dbReference type="EMBL" id="XCJ74598.1"/>
    </source>
</evidence>
<dbReference type="PRINTS" id="PR00033">
    <property type="entry name" value="HTHASNC"/>
</dbReference>
<dbReference type="PANTHER" id="PTHR30154">
    <property type="entry name" value="LEUCINE-RESPONSIVE REGULATORY PROTEIN"/>
    <property type="match status" value="1"/>
</dbReference>
<dbReference type="InterPro" id="IPR000485">
    <property type="entry name" value="AsnC-type_HTH_dom"/>
</dbReference>
<reference evidence="5" key="1">
    <citation type="submission" date="2024-06" db="EMBL/GenBank/DDBJ databases">
        <title>Streptomyces sp. strain HUAS MG91 genome sequences.</title>
        <authorList>
            <person name="Mo P."/>
        </authorList>
    </citation>
    <scope>NUCLEOTIDE SEQUENCE</scope>
    <source>
        <strain evidence="5">HUAS MG91</strain>
    </source>
</reference>
<dbReference type="GO" id="GO:0005829">
    <property type="term" value="C:cytosol"/>
    <property type="evidence" value="ECO:0007669"/>
    <property type="project" value="TreeGrafter"/>
</dbReference>
<dbReference type="SUPFAM" id="SSF54909">
    <property type="entry name" value="Dimeric alpha+beta barrel"/>
    <property type="match status" value="1"/>
</dbReference>
<keyword evidence="2" id="KW-0238">DNA-binding</keyword>
<dbReference type="SMART" id="SM00344">
    <property type="entry name" value="HTH_ASNC"/>
    <property type="match status" value="2"/>
</dbReference>
<dbReference type="InterPro" id="IPR011008">
    <property type="entry name" value="Dimeric_a/b-barrel"/>
</dbReference>
<dbReference type="CDD" id="cd00090">
    <property type="entry name" value="HTH_ARSR"/>
    <property type="match status" value="1"/>
</dbReference>
<dbReference type="PROSITE" id="PS50956">
    <property type="entry name" value="HTH_ASNC_2"/>
    <property type="match status" value="1"/>
</dbReference>
<evidence type="ECO:0000259" key="4">
    <source>
        <dbReference type="PROSITE" id="PS50956"/>
    </source>
</evidence>
<gene>
    <name evidence="5" type="ORF">ABII15_33535</name>
</gene>
<accession>A0AAU8J3I5</accession>
<evidence type="ECO:0000256" key="1">
    <source>
        <dbReference type="ARBA" id="ARBA00023015"/>
    </source>
</evidence>
<proteinExistence type="predicted"/>
<dbReference type="RefSeq" id="WP_353946036.1">
    <property type="nucleotide sequence ID" value="NZ_CP159534.1"/>
</dbReference>
<keyword evidence="1" id="KW-0805">Transcription regulation</keyword>
<sequence>MPVSEVLNEIDRQVLAALMVDGRAGWRTVAAALGKPERTVARRGARLLDSGMVEVRALTDPHRSEDADPFIVHGQCRPGAVWTTAAELARRQDCVTCYALSGPQHFYADIWCPGRRQAQLFLHELGATGGLAHLSVSPVLEYIRTLHDWEPGILTADQARAVRTTEPGPWPRFTERVALDRTDRAVVRAVTENGRATCEEIARQAGISEQTAARRLDRLRDSGLLVFRAVFDPALIGLPTAALLWIRPRPDRVESVAAALRAEPAVRYAALTLGAHQIVADVRLPSKDALRRLLLGAPWLAETDAVESSLILDVLKQSQVLNGALR</sequence>
<dbReference type="InterPro" id="IPR019887">
    <property type="entry name" value="Tscrpt_reg_AsnC/Lrp_C"/>
</dbReference>
<dbReference type="Pfam" id="PF01037">
    <property type="entry name" value="AsnC_trans_reg"/>
    <property type="match status" value="1"/>
</dbReference>
<dbReference type="InterPro" id="IPR011991">
    <property type="entry name" value="ArsR-like_HTH"/>
</dbReference>
<evidence type="ECO:0000256" key="2">
    <source>
        <dbReference type="ARBA" id="ARBA00023125"/>
    </source>
</evidence>
<dbReference type="EMBL" id="CP159534">
    <property type="protein sequence ID" value="XCJ74598.1"/>
    <property type="molecule type" value="Genomic_DNA"/>
</dbReference>
<dbReference type="AlphaFoldDB" id="A0AAU8J3I5"/>